<dbReference type="PROSITE" id="PS50181">
    <property type="entry name" value="FBOX"/>
    <property type="match status" value="1"/>
</dbReference>
<dbReference type="InterPro" id="IPR036047">
    <property type="entry name" value="F-box-like_dom_sf"/>
</dbReference>
<organism evidence="2 3">
    <name type="scientific">Stylosanthes scabra</name>
    <dbReference type="NCBI Taxonomy" id="79078"/>
    <lineage>
        <taxon>Eukaryota</taxon>
        <taxon>Viridiplantae</taxon>
        <taxon>Streptophyta</taxon>
        <taxon>Embryophyta</taxon>
        <taxon>Tracheophyta</taxon>
        <taxon>Spermatophyta</taxon>
        <taxon>Magnoliopsida</taxon>
        <taxon>eudicotyledons</taxon>
        <taxon>Gunneridae</taxon>
        <taxon>Pentapetalae</taxon>
        <taxon>rosids</taxon>
        <taxon>fabids</taxon>
        <taxon>Fabales</taxon>
        <taxon>Fabaceae</taxon>
        <taxon>Papilionoideae</taxon>
        <taxon>50 kb inversion clade</taxon>
        <taxon>dalbergioids sensu lato</taxon>
        <taxon>Dalbergieae</taxon>
        <taxon>Pterocarpus clade</taxon>
        <taxon>Stylosanthes</taxon>
    </lineage>
</organism>
<evidence type="ECO:0000313" key="3">
    <source>
        <dbReference type="Proteomes" id="UP001341840"/>
    </source>
</evidence>
<dbReference type="SUPFAM" id="SSF81383">
    <property type="entry name" value="F-box domain"/>
    <property type="match status" value="1"/>
</dbReference>
<dbReference type="CDD" id="cd22157">
    <property type="entry name" value="F-box_AtFBW1-like"/>
    <property type="match status" value="1"/>
</dbReference>
<dbReference type="PANTHER" id="PTHR31672:SF13">
    <property type="entry name" value="F-BOX PROTEIN CPR30-LIKE"/>
    <property type="match status" value="1"/>
</dbReference>
<dbReference type="Gene3D" id="1.20.1280.50">
    <property type="match status" value="1"/>
</dbReference>
<protein>
    <recommendedName>
        <fullName evidence="1">F-box domain-containing protein</fullName>
    </recommendedName>
</protein>
<dbReference type="InterPro" id="IPR050796">
    <property type="entry name" value="SCF_F-box_component"/>
</dbReference>
<dbReference type="EMBL" id="JASCZI010181867">
    <property type="protein sequence ID" value="MED6186180.1"/>
    <property type="molecule type" value="Genomic_DNA"/>
</dbReference>
<evidence type="ECO:0000259" key="1">
    <source>
        <dbReference type="PROSITE" id="PS50181"/>
    </source>
</evidence>
<keyword evidence="3" id="KW-1185">Reference proteome</keyword>
<dbReference type="PANTHER" id="PTHR31672">
    <property type="entry name" value="BNACNNG10540D PROTEIN"/>
    <property type="match status" value="1"/>
</dbReference>
<reference evidence="2 3" key="1">
    <citation type="journal article" date="2023" name="Plants (Basel)">
        <title>Bridging the Gap: Combining Genomics and Transcriptomics Approaches to Understand Stylosanthes scabra, an Orphan Legume from the Brazilian Caatinga.</title>
        <authorList>
            <person name="Ferreira-Neto J.R.C."/>
            <person name="da Silva M.D."/>
            <person name="Binneck E."/>
            <person name="de Melo N.F."/>
            <person name="da Silva R.H."/>
            <person name="de Melo A.L.T.M."/>
            <person name="Pandolfi V."/>
            <person name="Bustamante F.O."/>
            <person name="Brasileiro-Vidal A.C."/>
            <person name="Benko-Iseppon A.M."/>
        </authorList>
    </citation>
    <scope>NUCLEOTIDE SEQUENCE [LARGE SCALE GENOMIC DNA]</scope>
    <source>
        <tissue evidence="2">Leaves</tissue>
    </source>
</reference>
<dbReference type="Proteomes" id="UP001341840">
    <property type="component" value="Unassembled WGS sequence"/>
</dbReference>
<comment type="caution">
    <text evidence="2">The sequence shown here is derived from an EMBL/GenBank/DDBJ whole genome shotgun (WGS) entry which is preliminary data.</text>
</comment>
<dbReference type="SMART" id="SM00256">
    <property type="entry name" value="FBOX"/>
    <property type="match status" value="1"/>
</dbReference>
<gene>
    <name evidence="2" type="ORF">PIB30_064290</name>
</gene>
<dbReference type="InterPro" id="IPR001810">
    <property type="entry name" value="F-box_dom"/>
</dbReference>
<feature type="domain" description="F-box" evidence="1">
    <location>
        <begin position="13"/>
        <end position="63"/>
    </location>
</feature>
<dbReference type="Pfam" id="PF00646">
    <property type="entry name" value="F-box"/>
    <property type="match status" value="1"/>
</dbReference>
<sequence>MESLNENVAALTLIINDSIPEDLVLRILSKLPIKSLKRFQCVKKSWNNLLDDPHFVKMYYKNLMSKSENCDSCIFLKQEIPNTNQHNMFFLSGERYENKMKLDLPPPIQDNECFKVLGSCVNSIICLIPYGPELNDIRNVVFWNPTTNEFKGIPLDLAMMVNFDFYISYKGFGYDSLRNDYILI</sequence>
<accession>A0ABU6WJZ8</accession>
<name>A0ABU6WJZ8_9FABA</name>
<proteinExistence type="predicted"/>
<evidence type="ECO:0000313" key="2">
    <source>
        <dbReference type="EMBL" id="MED6186180.1"/>
    </source>
</evidence>